<evidence type="ECO:0000313" key="1">
    <source>
        <dbReference type="EMBL" id="TYH00379.1"/>
    </source>
</evidence>
<name>A0A5D2F6Z0_GOSDA</name>
<accession>A0A5D2F6Z0</accession>
<organism evidence="1 2">
    <name type="scientific">Gossypium darwinii</name>
    <name type="common">Darwin's cotton</name>
    <name type="synonym">Gossypium barbadense var. darwinii</name>
    <dbReference type="NCBI Taxonomy" id="34276"/>
    <lineage>
        <taxon>Eukaryota</taxon>
        <taxon>Viridiplantae</taxon>
        <taxon>Streptophyta</taxon>
        <taxon>Embryophyta</taxon>
        <taxon>Tracheophyta</taxon>
        <taxon>Spermatophyta</taxon>
        <taxon>Magnoliopsida</taxon>
        <taxon>eudicotyledons</taxon>
        <taxon>Gunneridae</taxon>
        <taxon>Pentapetalae</taxon>
        <taxon>rosids</taxon>
        <taxon>malvids</taxon>
        <taxon>Malvales</taxon>
        <taxon>Malvaceae</taxon>
        <taxon>Malvoideae</taxon>
        <taxon>Gossypium</taxon>
    </lineage>
</organism>
<dbReference type="AlphaFoldDB" id="A0A5D2F6Z0"/>
<proteinExistence type="predicted"/>
<evidence type="ECO:0000313" key="2">
    <source>
        <dbReference type="Proteomes" id="UP000323506"/>
    </source>
</evidence>
<keyword evidence="2" id="KW-1185">Reference proteome</keyword>
<reference evidence="1 2" key="1">
    <citation type="submission" date="2019-06" db="EMBL/GenBank/DDBJ databases">
        <title>WGS assembly of Gossypium darwinii.</title>
        <authorList>
            <person name="Chen Z.J."/>
            <person name="Sreedasyam A."/>
            <person name="Ando A."/>
            <person name="Song Q."/>
            <person name="De L."/>
            <person name="Hulse-Kemp A."/>
            <person name="Ding M."/>
            <person name="Ye W."/>
            <person name="Kirkbride R."/>
            <person name="Jenkins J."/>
            <person name="Plott C."/>
            <person name="Lovell J."/>
            <person name="Lin Y.-M."/>
            <person name="Vaughn R."/>
            <person name="Liu B."/>
            <person name="Li W."/>
            <person name="Simpson S."/>
            <person name="Scheffler B."/>
            <person name="Saski C."/>
            <person name="Grover C."/>
            <person name="Hu G."/>
            <person name="Conover J."/>
            <person name="Carlson J."/>
            <person name="Shu S."/>
            <person name="Boston L."/>
            <person name="Williams M."/>
            <person name="Peterson D."/>
            <person name="Mcgee K."/>
            <person name="Jones D."/>
            <person name="Wendel J."/>
            <person name="Stelly D."/>
            <person name="Grimwood J."/>
            <person name="Schmutz J."/>
        </authorList>
    </citation>
    <scope>NUCLEOTIDE SEQUENCE [LARGE SCALE GENOMIC DNA]</scope>
    <source>
        <strain evidence="1">1808015.09</strain>
    </source>
</reference>
<sequence length="110" mass="13335">MQAKELDRLIDDRWKEMEVHGEANQTLRMKLSRLKCSLKKWNKISFGNLDHRIRLIENEVEDVDKRGDISVMTEEDVNRGKKTTGELWKLNRSREILWRQKCKVDWERRP</sequence>
<dbReference type="Proteomes" id="UP000323506">
    <property type="component" value="Chromosome A10"/>
</dbReference>
<dbReference type="EMBL" id="CM017697">
    <property type="protein sequence ID" value="TYH00379.1"/>
    <property type="molecule type" value="Genomic_DNA"/>
</dbReference>
<protein>
    <submittedName>
        <fullName evidence="1">Uncharacterized protein</fullName>
    </submittedName>
</protein>
<gene>
    <name evidence="1" type="ORF">ES288_A10G271300v1</name>
</gene>